<dbReference type="HOGENOM" id="CLU_077618_2_0_11"/>
<proteinExistence type="predicted"/>
<dbReference type="Proteomes" id="UP000019222">
    <property type="component" value="Chromosome"/>
</dbReference>
<dbReference type="PANTHER" id="PTHR36834">
    <property type="entry name" value="MEMBRANE PROTEIN-RELATED"/>
    <property type="match status" value="1"/>
</dbReference>
<accession>W5YBK0</accession>
<feature type="domain" description="VanZ-like" evidence="2">
    <location>
        <begin position="2"/>
        <end position="119"/>
    </location>
</feature>
<evidence type="ECO:0000256" key="1">
    <source>
        <dbReference type="SAM" id="Phobius"/>
    </source>
</evidence>
<feature type="transmembrane region" description="Helical" evidence="1">
    <location>
        <begin position="76"/>
        <end position="97"/>
    </location>
</feature>
<keyword evidence="1" id="KW-1133">Transmembrane helix</keyword>
<dbReference type="PATRIC" id="fig|1224164.3.peg.2547"/>
<sequence>MIAALTLLKTHYRIGHLWSQHRQHVRSLELIPLDMIVYARSWFEPAFEYSGNVAFFVPLGLLLAVLLGGRKHPVRAATLMGFAVSLVIEATQFALAIGRTDIDDLWCNTLGAFLGAWLATKAGTRWQPVWVWFAILLEAVFAVVVAVFGRFGAAA</sequence>
<dbReference type="InterPro" id="IPR006976">
    <property type="entry name" value="VanZ-like"/>
</dbReference>
<reference evidence="3 4" key="1">
    <citation type="submission" date="2013-02" db="EMBL/GenBank/DDBJ databases">
        <title>The complete genome sequence of Corynebacterium vitaeruminis DSM 20294.</title>
        <authorList>
            <person name="Ruckert C."/>
            <person name="Albersmeier A."/>
            <person name="Kalinowski J."/>
        </authorList>
    </citation>
    <scope>NUCLEOTIDE SEQUENCE [LARGE SCALE GENOMIC DNA]</scope>
    <source>
        <strain evidence="4">ATCC 10234</strain>
    </source>
</reference>
<evidence type="ECO:0000259" key="2">
    <source>
        <dbReference type="Pfam" id="PF04892"/>
    </source>
</evidence>
<feature type="transmembrane region" description="Helical" evidence="1">
    <location>
        <begin position="49"/>
        <end position="69"/>
    </location>
</feature>
<dbReference type="eggNOG" id="COG4767">
    <property type="taxonomic scope" value="Bacteria"/>
</dbReference>
<evidence type="ECO:0000313" key="4">
    <source>
        <dbReference type="Proteomes" id="UP000019222"/>
    </source>
</evidence>
<name>W5YBK0_9CORY</name>
<dbReference type="Pfam" id="PF04892">
    <property type="entry name" value="VanZ"/>
    <property type="match status" value="1"/>
</dbReference>
<dbReference type="KEGG" id="cvt:B843_12610"/>
<keyword evidence="1" id="KW-0472">Membrane</keyword>
<evidence type="ECO:0000313" key="3">
    <source>
        <dbReference type="EMBL" id="AHI23898.1"/>
    </source>
</evidence>
<gene>
    <name evidence="3" type="ORF">B843_12610</name>
</gene>
<dbReference type="STRING" id="1224164.B843_12610"/>
<dbReference type="EMBL" id="CP004353">
    <property type="protein sequence ID" value="AHI23898.1"/>
    <property type="molecule type" value="Genomic_DNA"/>
</dbReference>
<dbReference type="AlphaFoldDB" id="W5YBK0"/>
<dbReference type="PANTHER" id="PTHR36834:SF2">
    <property type="entry name" value="MEMBRANE PROTEIN"/>
    <property type="match status" value="1"/>
</dbReference>
<dbReference type="InterPro" id="IPR053150">
    <property type="entry name" value="Teicoplanin_resist-assoc"/>
</dbReference>
<keyword evidence="4" id="KW-1185">Reference proteome</keyword>
<protein>
    <recommendedName>
        <fullName evidence="2">VanZ-like domain-containing protein</fullName>
    </recommendedName>
</protein>
<organism evidence="3 4">
    <name type="scientific">Corynebacterium vitaeruminis DSM 20294</name>
    <dbReference type="NCBI Taxonomy" id="1224164"/>
    <lineage>
        <taxon>Bacteria</taxon>
        <taxon>Bacillati</taxon>
        <taxon>Actinomycetota</taxon>
        <taxon>Actinomycetes</taxon>
        <taxon>Mycobacteriales</taxon>
        <taxon>Corynebacteriaceae</taxon>
        <taxon>Corynebacterium</taxon>
    </lineage>
</organism>
<keyword evidence="1" id="KW-0812">Transmembrane</keyword>
<feature type="transmembrane region" description="Helical" evidence="1">
    <location>
        <begin position="129"/>
        <end position="149"/>
    </location>
</feature>